<evidence type="ECO:0000256" key="2">
    <source>
        <dbReference type="SAM" id="Phobius"/>
    </source>
</evidence>
<dbReference type="PROSITE" id="PS51724">
    <property type="entry name" value="SPOR"/>
    <property type="match status" value="1"/>
</dbReference>
<dbReference type="RefSeq" id="WP_103115205.1">
    <property type="nucleotide sequence ID" value="NZ_PPFX01000014.1"/>
</dbReference>
<feature type="compositionally biased region" description="Basic and acidic residues" evidence="1">
    <location>
        <begin position="1"/>
        <end position="18"/>
    </location>
</feature>
<keyword evidence="2" id="KW-0472">Membrane</keyword>
<keyword evidence="2" id="KW-0812">Transmembrane</keyword>
<evidence type="ECO:0000256" key="1">
    <source>
        <dbReference type="SAM" id="MobiDB-lite"/>
    </source>
</evidence>
<dbReference type="AlphaFoldDB" id="A0A2K2HAI8"/>
<comment type="caution">
    <text evidence="4">The sequence shown here is derived from an EMBL/GenBank/DDBJ whole genome shotgun (WGS) entry which is preliminary data.</text>
</comment>
<dbReference type="Proteomes" id="UP000236340">
    <property type="component" value="Unassembled WGS sequence"/>
</dbReference>
<dbReference type="EMBL" id="PPFX01000014">
    <property type="protein sequence ID" value="PNU20326.1"/>
    <property type="molecule type" value="Genomic_DNA"/>
</dbReference>
<protein>
    <recommendedName>
        <fullName evidence="3">SPOR domain-containing protein</fullName>
    </recommendedName>
</protein>
<dbReference type="InterPro" id="IPR007730">
    <property type="entry name" value="SPOR-like_dom"/>
</dbReference>
<feature type="region of interest" description="Disordered" evidence="1">
    <location>
        <begin position="1"/>
        <end position="41"/>
    </location>
</feature>
<dbReference type="Gene3D" id="3.30.70.1070">
    <property type="entry name" value="Sporulation related repeat"/>
    <property type="match status" value="2"/>
</dbReference>
<organism evidence="4 5">
    <name type="scientific">Geothermobacter hydrogeniphilus</name>
    <dbReference type="NCBI Taxonomy" id="1969733"/>
    <lineage>
        <taxon>Bacteria</taxon>
        <taxon>Pseudomonadati</taxon>
        <taxon>Thermodesulfobacteriota</taxon>
        <taxon>Desulfuromonadia</taxon>
        <taxon>Desulfuromonadales</taxon>
        <taxon>Geothermobacteraceae</taxon>
        <taxon>Geothermobacter</taxon>
    </lineage>
</organism>
<feature type="domain" description="SPOR" evidence="3">
    <location>
        <begin position="339"/>
        <end position="416"/>
    </location>
</feature>
<feature type="transmembrane region" description="Helical" evidence="2">
    <location>
        <begin position="118"/>
        <end position="136"/>
    </location>
</feature>
<name>A0A2K2HAI8_9BACT</name>
<dbReference type="Pfam" id="PF05036">
    <property type="entry name" value="SPOR"/>
    <property type="match status" value="2"/>
</dbReference>
<dbReference type="SUPFAM" id="SSF110997">
    <property type="entry name" value="Sporulation related repeat"/>
    <property type="match status" value="2"/>
</dbReference>
<evidence type="ECO:0000259" key="3">
    <source>
        <dbReference type="PROSITE" id="PS51724"/>
    </source>
</evidence>
<sequence>MSGRDDENFGFETEKASGAEEEEFTLAVTDEESGDGPKDRDLFGEELFTIADEEVLISDEAETGFEVEEPVLPPETAVEAEEVEAEPLFGDAGDAEVIFDSGEEEVLPPVRRGSPAKLVLLVLVLLLTGALGFYFFTLPANDTSSTRMPVVKSSAKQPIVPPRKKAAPNLPAVSGVPKAAAGETAAADVTGSGKTVRPSQTKPEPAADPVKVAAATGKKTVEADAGKHVPPSSPVVKKVSAVLREKAVVKVPAVPKPAARVPAPARAVARYRVQVGAFLLKSNLHAAEKKVRQLGFTPELTEARKKSSMTRLKYGSFSPEEGRRKLAELKKIDADAFVLHEGDRLGVYAGSYLNLDKARHYADLLWEKGIHVDEVPVEVEVPLHRLSLGGFADRESARAAAEKVKKAGLEAQVIALRNI</sequence>
<gene>
    <name evidence="4" type="ORF">C2E25_07840</name>
</gene>
<evidence type="ECO:0000313" key="4">
    <source>
        <dbReference type="EMBL" id="PNU20326.1"/>
    </source>
</evidence>
<feature type="region of interest" description="Disordered" evidence="1">
    <location>
        <begin position="154"/>
        <end position="210"/>
    </location>
</feature>
<dbReference type="InterPro" id="IPR036680">
    <property type="entry name" value="SPOR-like_sf"/>
</dbReference>
<dbReference type="OrthoDB" id="5398313at2"/>
<accession>A0A2K2HAI8</accession>
<proteinExistence type="predicted"/>
<feature type="compositionally biased region" description="Acidic residues" evidence="1">
    <location>
        <begin position="19"/>
        <end position="34"/>
    </location>
</feature>
<reference evidence="4 5" key="1">
    <citation type="journal article" date="2018" name="Genome Announc.">
        <title>Genome Sequence of Geothermobacter sp. HR-1 Iron Reducer from the Loihi Seamount.</title>
        <authorList>
            <person name="Smith H."/>
            <person name="Abuyen K."/>
            <person name="Tremblay J."/>
            <person name="Savalia P."/>
            <person name="Perez-Rodriguez I."/>
            <person name="Emerson D."/>
            <person name="Tully B."/>
            <person name="Amend J."/>
        </authorList>
    </citation>
    <scope>NUCLEOTIDE SEQUENCE [LARGE SCALE GENOMIC DNA]</scope>
    <source>
        <strain evidence="4 5">HR-1</strain>
    </source>
</reference>
<evidence type="ECO:0000313" key="5">
    <source>
        <dbReference type="Proteomes" id="UP000236340"/>
    </source>
</evidence>
<keyword evidence="2" id="KW-1133">Transmembrane helix</keyword>
<dbReference type="GO" id="GO:0042834">
    <property type="term" value="F:peptidoglycan binding"/>
    <property type="evidence" value="ECO:0007669"/>
    <property type="project" value="InterPro"/>
</dbReference>